<keyword evidence="4" id="KW-1185">Reference proteome</keyword>
<organism evidence="3 4">
    <name type="scientific">Anaerostipes caccae (strain DSM 14662 / CCUG 47493 / JCM 13470 / NCIMB 13811 / L1-92)</name>
    <dbReference type="NCBI Taxonomy" id="411490"/>
    <lineage>
        <taxon>Bacteria</taxon>
        <taxon>Bacillati</taxon>
        <taxon>Bacillota</taxon>
        <taxon>Clostridia</taxon>
        <taxon>Lachnospirales</taxon>
        <taxon>Lachnospiraceae</taxon>
        <taxon>Anaerostipes</taxon>
    </lineage>
</organism>
<dbReference type="Pfam" id="PF21939">
    <property type="entry name" value="Gp10_C"/>
    <property type="match status" value="1"/>
</dbReference>
<evidence type="ECO:0000259" key="2">
    <source>
        <dbReference type="Pfam" id="PF21939"/>
    </source>
</evidence>
<feature type="domain" description="Baseplate structural protein Gp10 C-terminal" evidence="2">
    <location>
        <begin position="214"/>
        <end position="385"/>
    </location>
</feature>
<dbReference type="eggNOG" id="COG5301">
    <property type="taxonomic scope" value="Bacteria"/>
</dbReference>
<dbReference type="AlphaFoldDB" id="B0MAM5"/>
<dbReference type="HOGENOM" id="CLU_803262_0_0_9"/>
<dbReference type="Proteomes" id="UP000004935">
    <property type="component" value="Unassembled WGS sequence"/>
</dbReference>
<comment type="caution">
    <text evidence="3">The sequence shown here is derived from an EMBL/GenBank/DDBJ whole genome shotgun (WGS) entry which is preliminary data.</text>
</comment>
<dbReference type="eggNOG" id="COG4675">
    <property type="taxonomic scope" value="Bacteria"/>
</dbReference>
<evidence type="ECO:0000313" key="4">
    <source>
        <dbReference type="Proteomes" id="UP000004935"/>
    </source>
</evidence>
<feature type="compositionally biased region" description="Polar residues" evidence="1">
    <location>
        <begin position="358"/>
        <end position="370"/>
    </location>
</feature>
<reference evidence="3" key="2">
    <citation type="submission" date="2013-11" db="EMBL/GenBank/DDBJ databases">
        <title>Draft genome sequence of Anaerostipes caccae (DSM 14662).</title>
        <authorList>
            <person name="Sudarsanam P."/>
            <person name="Ley R."/>
            <person name="Guruge J."/>
            <person name="Turnbaugh P.J."/>
            <person name="Mahowald M."/>
            <person name="Liep D."/>
            <person name="Gordon J."/>
        </authorList>
    </citation>
    <scope>NUCLEOTIDE SEQUENCE</scope>
    <source>
        <strain evidence="3">DSM 14662</strain>
    </source>
</reference>
<proteinExistence type="predicted"/>
<reference evidence="3" key="1">
    <citation type="submission" date="2007-11" db="EMBL/GenBank/DDBJ databases">
        <authorList>
            <person name="Fulton L."/>
            <person name="Clifton S."/>
            <person name="Fulton B."/>
            <person name="Xu J."/>
            <person name="Minx P."/>
            <person name="Pepin K.H."/>
            <person name="Johnson M."/>
            <person name="Thiruvilangam P."/>
            <person name="Bhonagiri V."/>
            <person name="Nash W.E."/>
            <person name="Mardis E.R."/>
            <person name="Wilson R.K."/>
        </authorList>
    </citation>
    <scope>NUCLEOTIDE SEQUENCE [LARGE SCALE GENOMIC DNA]</scope>
    <source>
        <strain evidence="3">DSM 14662</strain>
    </source>
</reference>
<protein>
    <recommendedName>
        <fullName evidence="2">Baseplate structural protein Gp10 C-terminal domain-containing protein</fullName>
    </recommendedName>
</protein>
<accession>B0MAM5</accession>
<dbReference type="InterPro" id="IPR053827">
    <property type="entry name" value="Gp10_C"/>
</dbReference>
<name>B0MAM5_ANACD</name>
<feature type="region of interest" description="Disordered" evidence="1">
    <location>
        <begin position="338"/>
        <end position="370"/>
    </location>
</feature>
<dbReference type="EMBL" id="ABAX03000005">
    <property type="protein sequence ID" value="EDR98550.1"/>
    <property type="molecule type" value="Genomic_DNA"/>
</dbReference>
<evidence type="ECO:0000313" key="3">
    <source>
        <dbReference type="EMBL" id="EDR98550.1"/>
    </source>
</evidence>
<sequence length="386" mass="42374">MNFTESRWNKVNIWKSAVITKKGQALQDKLIAGQTLQFTKVQTGTGEAVITQLEDQTDLIGPNQLITFQQIEEIDGHIDISVLLENTKLVKGYELWQVGIFAQDPDEGEILYCLAQASEAKKIPAASENPGFSVTWKFHLKNSGKAETDISITPAGLVDFRHFDERKNEVNQRFQDVETKMGSLDNLKTSEKQSLVLAVNELKTGVDRLNQTFLEKTYPIGSVYTSVRYQNPSQLFGGVWQEFAKGQVLVGVNTTDPLFNTVEKSGGSKNSVVVAHNHSVNGLSVSPVGDHTHTINSAGNHRHGVYADVDCITSATGARDLACPEKNKDTLWESATPYAGNHSHSMSGKGGHNHTVPAHSTNSSGGDGTNKNLQPYLTVYYWKRTG</sequence>
<dbReference type="STRING" id="411490.ANACAC_00600"/>
<evidence type="ECO:0000256" key="1">
    <source>
        <dbReference type="SAM" id="MobiDB-lite"/>
    </source>
</evidence>
<gene>
    <name evidence="3" type="ORF">ANACAC_00600</name>
</gene>